<keyword evidence="11" id="KW-1185">Reference proteome</keyword>
<keyword evidence="5" id="KW-0571">Peptide transport</keyword>
<dbReference type="GO" id="GO:0016020">
    <property type="term" value="C:membrane"/>
    <property type="evidence" value="ECO:0007669"/>
    <property type="project" value="UniProtKB-SubCell"/>
</dbReference>
<feature type="transmembrane region" description="Helical" evidence="9">
    <location>
        <begin position="487"/>
        <end position="511"/>
    </location>
</feature>
<feature type="transmembrane region" description="Helical" evidence="9">
    <location>
        <begin position="259"/>
        <end position="281"/>
    </location>
</feature>
<evidence type="ECO:0000256" key="3">
    <source>
        <dbReference type="ARBA" id="ARBA00022448"/>
    </source>
</evidence>
<dbReference type="GO" id="GO:0015031">
    <property type="term" value="P:protein transport"/>
    <property type="evidence" value="ECO:0007669"/>
    <property type="project" value="UniProtKB-KW"/>
</dbReference>
<evidence type="ECO:0000256" key="4">
    <source>
        <dbReference type="ARBA" id="ARBA00022692"/>
    </source>
</evidence>
<evidence type="ECO:0000256" key="8">
    <source>
        <dbReference type="ARBA" id="ARBA00023136"/>
    </source>
</evidence>
<feature type="transmembrane region" description="Helical" evidence="9">
    <location>
        <begin position="194"/>
        <end position="214"/>
    </location>
</feature>
<feature type="transmembrane region" description="Helical" evidence="9">
    <location>
        <begin position="335"/>
        <end position="360"/>
    </location>
</feature>
<dbReference type="PANTHER" id="PTHR22601">
    <property type="entry name" value="ISP4 LIKE PROTEIN"/>
    <property type="match status" value="1"/>
</dbReference>
<comment type="similarity">
    <text evidence="2">Belongs to the oligopeptide OPT transporter family.</text>
</comment>
<comment type="subcellular location">
    <subcellularLocation>
        <location evidence="1">Membrane</location>
        <topology evidence="1">Multi-pass membrane protein</topology>
    </subcellularLocation>
</comment>
<dbReference type="GO" id="GO:0035673">
    <property type="term" value="F:oligopeptide transmembrane transporter activity"/>
    <property type="evidence" value="ECO:0007669"/>
    <property type="project" value="InterPro"/>
</dbReference>
<keyword evidence="8 9" id="KW-0472">Membrane</keyword>
<feature type="transmembrane region" description="Helical" evidence="9">
    <location>
        <begin position="112"/>
        <end position="131"/>
    </location>
</feature>
<organism evidence="10 11">
    <name type="scientific">Corynespora cassiicola Philippines</name>
    <dbReference type="NCBI Taxonomy" id="1448308"/>
    <lineage>
        <taxon>Eukaryota</taxon>
        <taxon>Fungi</taxon>
        <taxon>Dikarya</taxon>
        <taxon>Ascomycota</taxon>
        <taxon>Pezizomycotina</taxon>
        <taxon>Dothideomycetes</taxon>
        <taxon>Pleosporomycetidae</taxon>
        <taxon>Pleosporales</taxon>
        <taxon>Corynesporascaceae</taxon>
        <taxon>Corynespora</taxon>
    </lineage>
</organism>
<dbReference type="NCBIfam" id="TIGR00728">
    <property type="entry name" value="OPT_sfam"/>
    <property type="match status" value="1"/>
</dbReference>
<dbReference type="InterPro" id="IPR004813">
    <property type="entry name" value="OPT"/>
</dbReference>
<feature type="transmembrane region" description="Helical" evidence="9">
    <location>
        <begin position="688"/>
        <end position="704"/>
    </location>
</feature>
<dbReference type="AlphaFoldDB" id="A0A2T2N1S4"/>
<feature type="transmembrane region" description="Helical" evidence="9">
    <location>
        <begin position="571"/>
        <end position="593"/>
    </location>
</feature>
<dbReference type="OrthoDB" id="9986677at2759"/>
<evidence type="ECO:0000256" key="6">
    <source>
        <dbReference type="ARBA" id="ARBA00022927"/>
    </source>
</evidence>
<keyword evidence="3" id="KW-0813">Transport</keyword>
<feature type="transmembrane region" description="Helical" evidence="9">
    <location>
        <begin position="716"/>
        <end position="740"/>
    </location>
</feature>
<feature type="transmembrane region" description="Helical" evidence="9">
    <location>
        <begin position="641"/>
        <end position="659"/>
    </location>
</feature>
<feature type="transmembrane region" description="Helical" evidence="9">
    <location>
        <begin position="301"/>
        <end position="323"/>
    </location>
</feature>
<gene>
    <name evidence="10" type="ORF">BS50DRAFT_230751</name>
</gene>
<sequence length="780" mass="87883">MATLNPDKEAHSTSIEATPVLVTDKAHQWDPNLPQEKIDELLAATRDEDPEAVKKARADFVEDSPYIEVRAAVKNTDGEEPACTVRAWVLGLSFVTVASGLNMFLSMRSPAINFPNIVVLLLVYPVGNMWAKFAPTRQFRTFGLQWTLNTGPFNIKEHAVITVMAGISISYAYSTDALLALLGKPFYNIPMSWGFQLLFTLSSQVIGIAIAGLFRRFLVWPAALIWPGQFSNAALLTALHDKTVNEEPSNGWKVSRNRYFCYVLVGMFLYYWIPGVLWQGLSVFAFITWIKPDSAILNQLFGGYTGLSLIPITFDWTYVTSYLSDPLLAPAHAHFNTLIGLLIFVIITTIGISFTSSFYADYLPMNTSTTYDNTQSPYNVTKVMGPDFTFDLAKYKAYSPMFLAPTFALNYALSFAALTAAVVHVIIYHRREIWYRFKAARDQEPDIHMKLMKKYTPCPDWWYGVLLFISVMFGLATVLAYDSQLPWWTYFVSLLLALVFVIPCCMVYGIANILLSLNVISPFIGGYIIPGKPIGVMIFKVYSTITLGQAQYFSADLKLAHYMKIPPRTAFTAQLVATLWATFVQIAVMNWTLGNIPDVCTTLQKGHFTCPNGRAFFSNSITWGLVGPHRMFGPGSIYSAIHYYWLIGAALPVIFYFLMRAAPKSPLRYLNAPIMLGAMAWLPPASPLSFSTWAMFGILFNYWIKNRWPGWWRKYNYITAAGLDSGLVISTIVIFFAITFKDYPIPQWWGNLRPYTTADYLNTAFRKKVADGETFGPTSW</sequence>
<evidence type="ECO:0000256" key="9">
    <source>
        <dbReference type="SAM" id="Phobius"/>
    </source>
</evidence>
<reference evidence="10 11" key="1">
    <citation type="journal article" date="2018" name="Front. Microbiol.">
        <title>Genome-Wide Analysis of Corynespora cassiicola Leaf Fall Disease Putative Effectors.</title>
        <authorList>
            <person name="Lopez D."/>
            <person name="Ribeiro S."/>
            <person name="Label P."/>
            <person name="Fumanal B."/>
            <person name="Venisse J.S."/>
            <person name="Kohler A."/>
            <person name="de Oliveira R.R."/>
            <person name="Labutti K."/>
            <person name="Lipzen A."/>
            <person name="Lail K."/>
            <person name="Bauer D."/>
            <person name="Ohm R.A."/>
            <person name="Barry K.W."/>
            <person name="Spatafora J."/>
            <person name="Grigoriev I.V."/>
            <person name="Martin F.M."/>
            <person name="Pujade-Renaud V."/>
        </authorList>
    </citation>
    <scope>NUCLEOTIDE SEQUENCE [LARGE SCALE GENOMIC DNA]</scope>
    <source>
        <strain evidence="10 11">Philippines</strain>
    </source>
</reference>
<dbReference type="NCBIfam" id="TIGR00727">
    <property type="entry name" value="ISP4_OPT"/>
    <property type="match status" value="1"/>
</dbReference>
<keyword evidence="4 9" id="KW-0812">Transmembrane</keyword>
<evidence type="ECO:0000256" key="5">
    <source>
        <dbReference type="ARBA" id="ARBA00022856"/>
    </source>
</evidence>
<evidence type="ECO:0000313" key="10">
    <source>
        <dbReference type="EMBL" id="PSN59393.1"/>
    </source>
</evidence>
<feature type="transmembrane region" description="Helical" evidence="9">
    <location>
        <begin position="461"/>
        <end position="481"/>
    </location>
</feature>
<accession>A0A2T2N1S4</accession>
<keyword evidence="6" id="KW-0653">Protein transport</keyword>
<protein>
    <submittedName>
        <fullName evidence="10">Small oligopeptide transporter</fullName>
    </submittedName>
</protein>
<evidence type="ECO:0000256" key="2">
    <source>
        <dbReference type="ARBA" id="ARBA00008807"/>
    </source>
</evidence>
<feature type="transmembrane region" description="Helical" evidence="9">
    <location>
        <begin position="159"/>
        <end position="182"/>
    </location>
</feature>
<dbReference type="InterPro" id="IPR004648">
    <property type="entry name" value="Oligpept_transpt"/>
</dbReference>
<feature type="transmembrane region" description="Helical" evidence="9">
    <location>
        <begin position="85"/>
        <end position="105"/>
    </location>
</feature>
<name>A0A2T2N1S4_CORCC</name>
<dbReference type="Pfam" id="PF03169">
    <property type="entry name" value="OPT"/>
    <property type="match status" value="1"/>
</dbReference>
<proteinExistence type="inferred from homology"/>
<dbReference type="Proteomes" id="UP000240883">
    <property type="component" value="Unassembled WGS sequence"/>
</dbReference>
<evidence type="ECO:0000256" key="7">
    <source>
        <dbReference type="ARBA" id="ARBA00022989"/>
    </source>
</evidence>
<evidence type="ECO:0000256" key="1">
    <source>
        <dbReference type="ARBA" id="ARBA00004141"/>
    </source>
</evidence>
<feature type="transmembrane region" description="Helical" evidence="9">
    <location>
        <begin position="408"/>
        <end position="428"/>
    </location>
</feature>
<keyword evidence="7 9" id="KW-1133">Transmembrane helix</keyword>
<dbReference type="EMBL" id="KZ678156">
    <property type="protein sequence ID" value="PSN59393.1"/>
    <property type="molecule type" value="Genomic_DNA"/>
</dbReference>
<evidence type="ECO:0000313" key="11">
    <source>
        <dbReference type="Proteomes" id="UP000240883"/>
    </source>
</evidence>